<keyword evidence="3" id="KW-1185">Reference proteome</keyword>
<feature type="transmembrane region" description="Helical" evidence="1">
    <location>
        <begin position="55"/>
        <end position="74"/>
    </location>
</feature>
<accession>A0A9D4LBE3</accession>
<dbReference type="AlphaFoldDB" id="A0A9D4LBE3"/>
<evidence type="ECO:0000256" key="1">
    <source>
        <dbReference type="SAM" id="Phobius"/>
    </source>
</evidence>
<protein>
    <submittedName>
        <fullName evidence="2">Uncharacterized protein</fullName>
    </submittedName>
</protein>
<sequence length="87" mass="9836">MTSLPRLYVPDDKVTSPSVKNIIEAVERLSTEPRLVADGSRDSTLPTVVGKHKDLTAISAATVWAGLRFYWYLLKTNRLRYLLTIDM</sequence>
<comment type="caution">
    <text evidence="2">The sequence shown here is derived from an EMBL/GenBank/DDBJ whole genome shotgun (WGS) entry which is preliminary data.</text>
</comment>
<proteinExistence type="predicted"/>
<reference evidence="2" key="1">
    <citation type="journal article" date="2019" name="bioRxiv">
        <title>The Genome of the Zebra Mussel, Dreissena polymorpha: A Resource for Invasive Species Research.</title>
        <authorList>
            <person name="McCartney M.A."/>
            <person name="Auch B."/>
            <person name="Kono T."/>
            <person name="Mallez S."/>
            <person name="Zhang Y."/>
            <person name="Obille A."/>
            <person name="Becker A."/>
            <person name="Abrahante J.E."/>
            <person name="Garbe J."/>
            <person name="Badalamenti J.P."/>
            <person name="Herman A."/>
            <person name="Mangelson H."/>
            <person name="Liachko I."/>
            <person name="Sullivan S."/>
            <person name="Sone E.D."/>
            <person name="Koren S."/>
            <person name="Silverstein K.A.T."/>
            <person name="Beckman K.B."/>
            <person name="Gohl D.M."/>
        </authorList>
    </citation>
    <scope>NUCLEOTIDE SEQUENCE</scope>
    <source>
        <strain evidence="2">Duluth1</strain>
        <tissue evidence="2">Whole animal</tissue>
    </source>
</reference>
<organism evidence="2 3">
    <name type="scientific">Dreissena polymorpha</name>
    <name type="common">Zebra mussel</name>
    <name type="synonym">Mytilus polymorpha</name>
    <dbReference type="NCBI Taxonomy" id="45954"/>
    <lineage>
        <taxon>Eukaryota</taxon>
        <taxon>Metazoa</taxon>
        <taxon>Spiralia</taxon>
        <taxon>Lophotrochozoa</taxon>
        <taxon>Mollusca</taxon>
        <taxon>Bivalvia</taxon>
        <taxon>Autobranchia</taxon>
        <taxon>Heteroconchia</taxon>
        <taxon>Euheterodonta</taxon>
        <taxon>Imparidentia</taxon>
        <taxon>Neoheterodontei</taxon>
        <taxon>Myida</taxon>
        <taxon>Dreissenoidea</taxon>
        <taxon>Dreissenidae</taxon>
        <taxon>Dreissena</taxon>
    </lineage>
</organism>
<evidence type="ECO:0000313" key="3">
    <source>
        <dbReference type="Proteomes" id="UP000828390"/>
    </source>
</evidence>
<reference evidence="2" key="2">
    <citation type="submission" date="2020-11" db="EMBL/GenBank/DDBJ databases">
        <authorList>
            <person name="McCartney M.A."/>
            <person name="Auch B."/>
            <person name="Kono T."/>
            <person name="Mallez S."/>
            <person name="Becker A."/>
            <person name="Gohl D.M."/>
            <person name="Silverstein K.A.T."/>
            <person name="Koren S."/>
            <person name="Bechman K.B."/>
            <person name="Herman A."/>
            <person name="Abrahante J.E."/>
            <person name="Garbe J."/>
        </authorList>
    </citation>
    <scope>NUCLEOTIDE SEQUENCE</scope>
    <source>
        <strain evidence="2">Duluth1</strain>
        <tissue evidence="2">Whole animal</tissue>
    </source>
</reference>
<keyword evidence="1" id="KW-1133">Transmembrane helix</keyword>
<evidence type="ECO:0000313" key="2">
    <source>
        <dbReference type="EMBL" id="KAH3854965.1"/>
    </source>
</evidence>
<keyword evidence="1" id="KW-0472">Membrane</keyword>
<name>A0A9D4LBE3_DREPO</name>
<dbReference type="Proteomes" id="UP000828390">
    <property type="component" value="Unassembled WGS sequence"/>
</dbReference>
<gene>
    <name evidence="2" type="ORF">DPMN_097524</name>
</gene>
<keyword evidence="1" id="KW-0812">Transmembrane</keyword>
<dbReference type="EMBL" id="JAIWYP010000003">
    <property type="protein sequence ID" value="KAH3854965.1"/>
    <property type="molecule type" value="Genomic_DNA"/>
</dbReference>